<sequence length="643" mass="71808">MLSTKLTHIIIILSSLPKQLSNHHYFSTATFHSSPLSSLPPRPSLSQTKQVHALIITFGLSAQTHLMGHLIAALALSPSSSSSSSSPIVYPRSIFQSIQNPTVFTSNNMIRCFAKSDSPRESVVLYASMRRSDLKPNNYTFPFVLQACSKALALFEGTQVHAHVVKLGFGEDVYVRNSLIHLYSACCRVECSKKVFDECPQWRDVVTWNAMLGGYVKHGQTGVVEKLFGEMPERDVISWSLKIMGYVQNGQLEEGLECFREMREKGLIPNEAILVTVLSASAQLGLLDQGRLIHSIISSFNFPISIPIGTGLIDMYAKCGCIELARVAFNQMPQKEVCSWNAMICGLATHGLGKESLVLFERFIMEGFHPVNVTFIGVLNACSRAGLVNEGRHYFKIMTEKYAIEPEMEHYGCMVDLLGRAGLVVEAIELIEKMSDQPDPVLWATLLGACKIHGLVELGEKMGNKLIQLDPTHDGHYVQLSGIYAKARKWEDVVRIRRLMVDRKANKVAGWSLIEAQGRLHQFVAADREHERSSEIYKMLEIIGTRIGEAGYVPNVSPILHDIGEEEKENAIKEHSERLAMAFGFLVTGSGDCIRIVKNLRVCGDCHDFSKAVSKVFKREIIVRDGSRFHHFKDGKCSCLDYW</sequence>
<dbReference type="AlphaFoldDB" id="A0A4S4DTJ7"/>
<dbReference type="InterPro" id="IPR011990">
    <property type="entry name" value="TPR-like_helical_dom_sf"/>
</dbReference>
<dbReference type="EMBL" id="SDRB02010411">
    <property type="protein sequence ID" value="THG06583.1"/>
    <property type="molecule type" value="Genomic_DNA"/>
</dbReference>
<dbReference type="FunFam" id="1.25.40.10:FF:000242">
    <property type="entry name" value="Pentatricopeptide repeat-containing protein"/>
    <property type="match status" value="1"/>
</dbReference>
<dbReference type="NCBIfam" id="TIGR00756">
    <property type="entry name" value="PPR"/>
    <property type="match status" value="3"/>
</dbReference>
<dbReference type="GO" id="GO:0009451">
    <property type="term" value="P:RNA modification"/>
    <property type="evidence" value="ECO:0007669"/>
    <property type="project" value="InterPro"/>
</dbReference>
<feature type="repeat" description="PPR" evidence="3">
    <location>
        <begin position="235"/>
        <end position="269"/>
    </location>
</feature>
<reference evidence="5 6" key="1">
    <citation type="journal article" date="2018" name="Proc. Natl. Acad. Sci. U.S.A.">
        <title>Draft genome sequence of Camellia sinensis var. sinensis provides insights into the evolution of the tea genome and tea quality.</title>
        <authorList>
            <person name="Wei C."/>
            <person name="Yang H."/>
            <person name="Wang S."/>
            <person name="Zhao J."/>
            <person name="Liu C."/>
            <person name="Gao L."/>
            <person name="Xia E."/>
            <person name="Lu Y."/>
            <person name="Tai Y."/>
            <person name="She G."/>
            <person name="Sun J."/>
            <person name="Cao H."/>
            <person name="Tong W."/>
            <person name="Gao Q."/>
            <person name="Li Y."/>
            <person name="Deng W."/>
            <person name="Jiang X."/>
            <person name="Wang W."/>
            <person name="Chen Q."/>
            <person name="Zhang S."/>
            <person name="Li H."/>
            <person name="Wu J."/>
            <person name="Wang P."/>
            <person name="Li P."/>
            <person name="Shi C."/>
            <person name="Zheng F."/>
            <person name="Jian J."/>
            <person name="Huang B."/>
            <person name="Shan D."/>
            <person name="Shi M."/>
            <person name="Fang C."/>
            <person name="Yue Y."/>
            <person name="Li F."/>
            <person name="Li D."/>
            <person name="Wei S."/>
            <person name="Han B."/>
            <person name="Jiang C."/>
            <person name="Yin Y."/>
            <person name="Xia T."/>
            <person name="Zhang Z."/>
            <person name="Bennetzen J.L."/>
            <person name="Zhao S."/>
            <person name="Wan X."/>
        </authorList>
    </citation>
    <scope>NUCLEOTIDE SEQUENCE [LARGE SCALE GENOMIC DNA]</scope>
    <source>
        <strain evidence="6">cv. Shuchazao</strain>
        <tissue evidence="5">Leaf</tissue>
    </source>
</reference>
<dbReference type="Pfam" id="PF01535">
    <property type="entry name" value="PPR"/>
    <property type="match status" value="6"/>
</dbReference>
<evidence type="ECO:0000256" key="2">
    <source>
        <dbReference type="ARBA" id="ARBA00022737"/>
    </source>
</evidence>
<dbReference type="Pfam" id="PF14432">
    <property type="entry name" value="DYW_deaminase"/>
    <property type="match status" value="1"/>
</dbReference>
<dbReference type="FunFam" id="1.25.40.10:FF:000470">
    <property type="entry name" value="Pentatricopeptide repeat-containing protein At5g66520"/>
    <property type="match status" value="1"/>
</dbReference>
<keyword evidence="2" id="KW-0677">Repeat</keyword>
<protein>
    <recommendedName>
        <fullName evidence="4">DYW domain-containing protein</fullName>
    </recommendedName>
</protein>
<keyword evidence="6" id="KW-1185">Reference proteome</keyword>
<dbReference type="PROSITE" id="PS51375">
    <property type="entry name" value="PPR"/>
    <property type="match status" value="4"/>
</dbReference>
<dbReference type="Proteomes" id="UP000306102">
    <property type="component" value="Unassembled WGS sequence"/>
</dbReference>
<evidence type="ECO:0000313" key="6">
    <source>
        <dbReference type="Proteomes" id="UP000306102"/>
    </source>
</evidence>
<evidence type="ECO:0000313" key="5">
    <source>
        <dbReference type="EMBL" id="THG06583.1"/>
    </source>
</evidence>
<comment type="similarity">
    <text evidence="1">Belongs to the PPR family. PCMP-H subfamily.</text>
</comment>
<dbReference type="Pfam" id="PF20431">
    <property type="entry name" value="E_motif"/>
    <property type="match status" value="1"/>
</dbReference>
<dbReference type="GO" id="GO:0003723">
    <property type="term" value="F:RNA binding"/>
    <property type="evidence" value="ECO:0007669"/>
    <property type="project" value="InterPro"/>
</dbReference>
<gene>
    <name evidence="5" type="ORF">TEA_029083</name>
</gene>
<dbReference type="InterPro" id="IPR032867">
    <property type="entry name" value="DYW_dom"/>
</dbReference>
<feature type="repeat" description="PPR" evidence="3">
    <location>
        <begin position="336"/>
        <end position="370"/>
    </location>
</feature>
<dbReference type="Gene3D" id="1.25.40.10">
    <property type="entry name" value="Tetratricopeptide repeat domain"/>
    <property type="match status" value="3"/>
</dbReference>
<evidence type="ECO:0000256" key="1">
    <source>
        <dbReference type="ARBA" id="ARBA00006643"/>
    </source>
</evidence>
<evidence type="ECO:0000259" key="4">
    <source>
        <dbReference type="Pfam" id="PF14432"/>
    </source>
</evidence>
<dbReference type="InterPro" id="IPR046848">
    <property type="entry name" value="E_motif"/>
</dbReference>
<name>A0A4S4DTJ7_CAMSN</name>
<feature type="repeat" description="PPR" evidence="3">
    <location>
        <begin position="204"/>
        <end position="234"/>
    </location>
</feature>
<feature type="domain" description="DYW" evidence="4">
    <location>
        <begin position="551"/>
        <end position="643"/>
    </location>
</feature>
<comment type="caution">
    <text evidence="5">The sequence shown here is derived from an EMBL/GenBank/DDBJ whole genome shotgun (WGS) entry which is preliminary data.</text>
</comment>
<dbReference type="GO" id="GO:0008270">
    <property type="term" value="F:zinc ion binding"/>
    <property type="evidence" value="ECO:0007669"/>
    <property type="project" value="InterPro"/>
</dbReference>
<dbReference type="Pfam" id="PF13041">
    <property type="entry name" value="PPR_2"/>
    <property type="match status" value="1"/>
</dbReference>
<dbReference type="PANTHER" id="PTHR47926:SF367">
    <property type="entry name" value="DYW DOMAIN-CONTAINING PROTEIN"/>
    <property type="match status" value="1"/>
</dbReference>
<dbReference type="InterPro" id="IPR002885">
    <property type="entry name" value="PPR_rpt"/>
</dbReference>
<dbReference type="InterPro" id="IPR046960">
    <property type="entry name" value="PPR_At4g14850-like_plant"/>
</dbReference>
<dbReference type="PANTHER" id="PTHR47926">
    <property type="entry name" value="PENTATRICOPEPTIDE REPEAT-CONTAINING PROTEIN"/>
    <property type="match status" value="1"/>
</dbReference>
<feature type="repeat" description="PPR" evidence="3">
    <location>
        <begin position="102"/>
        <end position="136"/>
    </location>
</feature>
<accession>A0A4S4DTJ7</accession>
<proteinExistence type="inferred from homology"/>
<organism evidence="5 6">
    <name type="scientific">Camellia sinensis var. sinensis</name>
    <name type="common">China tea</name>
    <dbReference type="NCBI Taxonomy" id="542762"/>
    <lineage>
        <taxon>Eukaryota</taxon>
        <taxon>Viridiplantae</taxon>
        <taxon>Streptophyta</taxon>
        <taxon>Embryophyta</taxon>
        <taxon>Tracheophyta</taxon>
        <taxon>Spermatophyta</taxon>
        <taxon>Magnoliopsida</taxon>
        <taxon>eudicotyledons</taxon>
        <taxon>Gunneridae</taxon>
        <taxon>Pentapetalae</taxon>
        <taxon>asterids</taxon>
        <taxon>Ericales</taxon>
        <taxon>Theaceae</taxon>
        <taxon>Camellia</taxon>
    </lineage>
</organism>
<evidence type="ECO:0000256" key="3">
    <source>
        <dbReference type="PROSITE-ProRule" id="PRU00708"/>
    </source>
</evidence>